<evidence type="ECO:0000256" key="2">
    <source>
        <dbReference type="SAM" id="Phobius"/>
    </source>
</evidence>
<dbReference type="InterPro" id="IPR027294">
    <property type="entry name" value="NPS_rcpt"/>
</dbReference>
<dbReference type="Proteomes" id="UP000248483">
    <property type="component" value="Unplaced"/>
</dbReference>
<gene>
    <name evidence="4" type="primary">LOC111182449</name>
</gene>
<dbReference type="GeneID" id="111182449"/>
<reference evidence="4" key="1">
    <citation type="submission" date="2025-08" db="UniProtKB">
        <authorList>
            <consortium name="RefSeq"/>
        </authorList>
    </citation>
    <scope>IDENTIFICATION</scope>
    <source>
        <tissue evidence="4">Blood</tissue>
    </source>
</reference>
<evidence type="ECO:0000256" key="1">
    <source>
        <dbReference type="SAM" id="MobiDB-lite"/>
    </source>
</evidence>
<name>A0A7F8K7D1_DELLE</name>
<evidence type="ECO:0000313" key="4">
    <source>
        <dbReference type="RefSeq" id="XP_030615642.1"/>
    </source>
</evidence>
<evidence type="ECO:0000313" key="3">
    <source>
        <dbReference type="Proteomes" id="UP000248483"/>
    </source>
</evidence>
<proteinExistence type="predicted"/>
<keyword evidence="2" id="KW-1133">Transmembrane helix</keyword>
<organism evidence="3 4">
    <name type="scientific">Delphinapterus leucas</name>
    <name type="common">Beluga whale</name>
    <dbReference type="NCBI Taxonomy" id="9749"/>
    <lineage>
        <taxon>Eukaryota</taxon>
        <taxon>Metazoa</taxon>
        <taxon>Chordata</taxon>
        <taxon>Craniata</taxon>
        <taxon>Vertebrata</taxon>
        <taxon>Euteleostomi</taxon>
        <taxon>Mammalia</taxon>
        <taxon>Eutheria</taxon>
        <taxon>Laurasiatheria</taxon>
        <taxon>Artiodactyla</taxon>
        <taxon>Whippomorpha</taxon>
        <taxon>Cetacea</taxon>
        <taxon>Odontoceti</taxon>
        <taxon>Monodontidae</taxon>
        <taxon>Delphinapterus</taxon>
    </lineage>
</organism>
<dbReference type="GO" id="GO:0005737">
    <property type="term" value="C:cytoplasm"/>
    <property type="evidence" value="ECO:0007669"/>
    <property type="project" value="TreeGrafter"/>
</dbReference>
<dbReference type="KEGG" id="dle:111182449"/>
<sequence>MLENNRIDSGNISKAPANELPESGFQVPATEYGECDSPLFGLFVWRRDSWAQPHLTEGSPKSNGTGQTLDSPILCTETVTFTAVVEGEERGSFYYSFKTEQLITLWVLFVFTIVGNAIMLFSTLRRKRKSRMTFFVAQLAITGT</sequence>
<accession>A0A7F8K7D1</accession>
<keyword evidence="2" id="KW-0812">Transmembrane</keyword>
<protein>
    <submittedName>
        <fullName evidence="4">Neuropeptide S receptor-like</fullName>
    </submittedName>
</protein>
<dbReference type="AlphaFoldDB" id="A0A7F8K7D1"/>
<dbReference type="Gene3D" id="1.20.1070.10">
    <property type="entry name" value="Rhodopsin 7-helix transmembrane proteins"/>
    <property type="match status" value="1"/>
</dbReference>
<feature type="region of interest" description="Disordered" evidence="1">
    <location>
        <begin position="1"/>
        <end position="20"/>
    </location>
</feature>
<dbReference type="InParanoid" id="A0A7F8K7D1"/>
<dbReference type="PANTHER" id="PTHR24244">
    <property type="entry name" value="NEUROPEPTIDE S RECEPTOR"/>
    <property type="match status" value="1"/>
</dbReference>
<dbReference type="PANTHER" id="PTHR24244:SF2">
    <property type="entry name" value="NEUROPEPTIDE S RECEPTOR"/>
    <property type="match status" value="1"/>
</dbReference>
<dbReference type="GO" id="GO:0051281">
    <property type="term" value="P:positive regulation of release of sequestered calcium ion into cytosol"/>
    <property type="evidence" value="ECO:0007669"/>
    <property type="project" value="TreeGrafter"/>
</dbReference>
<keyword evidence="2" id="KW-0472">Membrane</keyword>
<dbReference type="GO" id="GO:0005886">
    <property type="term" value="C:plasma membrane"/>
    <property type="evidence" value="ECO:0007669"/>
    <property type="project" value="TreeGrafter"/>
</dbReference>
<dbReference type="SUPFAM" id="SSF81321">
    <property type="entry name" value="Family A G protein-coupled receptor-like"/>
    <property type="match status" value="1"/>
</dbReference>
<keyword evidence="3" id="KW-1185">Reference proteome</keyword>
<dbReference type="RefSeq" id="XP_030615642.1">
    <property type="nucleotide sequence ID" value="XM_030759782.1"/>
</dbReference>
<dbReference type="GO" id="GO:0008188">
    <property type="term" value="F:neuropeptide receptor activity"/>
    <property type="evidence" value="ECO:0007669"/>
    <property type="project" value="InterPro"/>
</dbReference>
<feature type="transmembrane region" description="Helical" evidence="2">
    <location>
        <begin position="103"/>
        <end position="124"/>
    </location>
</feature>